<evidence type="ECO:0000256" key="1">
    <source>
        <dbReference type="SAM" id="Coils"/>
    </source>
</evidence>
<name>A0ABR1G4U7_AURAN</name>
<dbReference type="Pfam" id="PF03382">
    <property type="entry name" value="DUF285"/>
    <property type="match status" value="1"/>
</dbReference>
<evidence type="ECO:0000313" key="4">
    <source>
        <dbReference type="EMBL" id="KAK7248017.1"/>
    </source>
</evidence>
<feature type="signal peptide" evidence="3">
    <location>
        <begin position="1"/>
        <end position="17"/>
    </location>
</feature>
<organism evidence="4 5">
    <name type="scientific">Aureococcus anophagefferens</name>
    <name type="common">Harmful bloom alga</name>
    <dbReference type="NCBI Taxonomy" id="44056"/>
    <lineage>
        <taxon>Eukaryota</taxon>
        <taxon>Sar</taxon>
        <taxon>Stramenopiles</taxon>
        <taxon>Ochrophyta</taxon>
        <taxon>Pelagophyceae</taxon>
        <taxon>Pelagomonadales</taxon>
        <taxon>Pelagomonadaceae</taxon>
        <taxon>Aureococcus</taxon>
    </lineage>
</organism>
<evidence type="ECO:0000313" key="5">
    <source>
        <dbReference type="Proteomes" id="UP001363151"/>
    </source>
</evidence>
<keyword evidence="5" id="KW-1185">Reference proteome</keyword>
<dbReference type="Proteomes" id="UP001363151">
    <property type="component" value="Unassembled WGS sequence"/>
</dbReference>
<dbReference type="Gene3D" id="1.10.287.1490">
    <property type="match status" value="1"/>
</dbReference>
<dbReference type="InterPro" id="IPR005046">
    <property type="entry name" value="DUF285"/>
</dbReference>
<dbReference type="PROSITE" id="PS51257">
    <property type="entry name" value="PROKAR_LIPOPROTEIN"/>
    <property type="match status" value="1"/>
</dbReference>
<proteinExistence type="predicted"/>
<feature type="region of interest" description="Disordered" evidence="2">
    <location>
        <begin position="820"/>
        <end position="856"/>
    </location>
</feature>
<keyword evidence="1" id="KW-0175">Coiled coil</keyword>
<accession>A0ABR1G4U7</accession>
<gene>
    <name evidence="4" type="ORF">SO694_00086154</name>
</gene>
<feature type="coiled-coil region" evidence="1">
    <location>
        <begin position="646"/>
        <end position="815"/>
    </location>
</feature>
<comment type="caution">
    <text evidence="4">The sequence shown here is derived from an EMBL/GenBank/DDBJ whole genome shotgun (WGS) entry which is preliminary data.</text>
</comment>
<dbReference type="EMBL" id="JBBJCI010000122">
    <property type="protein sequence ID" value="KAK7248017.1"/>
    <property type="molecule type" value="Genomic_DNA"/>
</dbReference>
<keyword evidence="3" id="KW-0732">Signal</keyword>
<evidence type="ECO:0000256" key="3">
    <source>
        <dbReference type="SAM" id="SignalP"/>
    </source>
</evidence>
<feature type="compositionally biased region" description="Pro residues" evidence="2">
    <location>
        <begin position="824"/>
        <end position="834"/>
    </location>
</feature>
<sequence length="957" mass="100000">MRAAALALVALAGVASAQSCDDACDPSTAKCVGDVIDKEAKYDVCYPAASTSIEASVTGTIKRDGVKPYTIHDDDYAIRDLLFTAPYHHPSYAILDGSGEIRHKFRVHRVAVGTADATTAPRRDRGYFHYMANATALSFNAVADSGRDADKDTFASFATCQNSLNTRRRRGGTVFWAVDAFLNDVVRFDFQQPHGPGNMDHSYAAVRRFVDVDVRPDPALHAGMVVGGDAEPLRHGRERGTLYAVDGAADELLEVAVGDACASRFESRVGGDPPALGRAARPPPCDIGDSYFVNASLFEQVHGDSGYLADDGDMGGAEADAIGLRTDCENLNFDMLLLSGWMAHVCLPAEEHCDFGGAATAIQWSGYSCANELHVDGRSLRESGVVLETGGTYRITKGKDCAWVAKKEKRCGRAGVDGSLARDACAAACDGIAGGCAAPAIGACNSASWAYRGDATKGCAWVAAAPYSRCRKRAGGVDAEDACPEVCGACTDCDDDASCAPALPDHKGPGTAGETCHKKKYANICAWSLKKEKCRNAKCEEIDDERDCTSEGARKRGCAWNIEEKACVKDAGSESGAFGDGGGSFDSACADSTTWHKKNKDKQNCAWVGKKAAKRCKAKVKSEDGVEASDACPVACGTCDPADDEIAALKAENAALTAELADAVADKAAAQGNVTALEADLADAVADKAAAQGNVTALEAENAALTAELADAVVDKAAAQGNAENAALTAELADAVADKAAAQGNVTTLEDELADAVADKAAAQGNLTTLEAENAALTAELETSAAELAEAAGAKEICDAANSALEDEIATLEEANAIGAGCPTPAPTPAPTLPPTSSTPAPSHQFTDGDSEEDGSLRQAVKAWDDGEDWPLTNHGPIEYWDTSKVTNMASLFADLCQTDYYEYAYYVTSCPFDEEIGDWDTSSVTTMDAAFKGAIQFNGDIQCRSVGAYVGAYAPT</sequence>
<feature type="chain" id="PRO_5045633282" evidence="3">
    <location>
        <begin position="18"/>
        <end position="957"/>
    </location>
</feature>
<evidence type="ECO:0000256" key="2">
    <source>
        <dbReference type="SAM" id="MobiDB-lite"/>
    </source>
</evidence>
<protein>
    <submittedName>
        <fullName evidence="4">Uncharacterized protein</fullName>
    </submittedName>
</protein>
<reference evidence="4 5" key="1">
    <citation type="submission" date="2024-03" db="EMBL/GenBank/DDBJ databases">
        <title>Aureococcus anophagefferens CCMP1851 and Kratosvirus quantuckense: Draft genome of a second virus-susceptible host strain in the model system.</title>
        <authorList>
            <person name="Chase E."/>
            <person name="Truchon A.R."/>
            <person name="Schepens W."/>
            <person name="Wilhelm S.W."/>
        </authorList>
    </citation>
    <scope>NUCLEOTIDE SEQUENCE [LARGE SCALE GENOMIC DNA]</scope>
    <source>
        <strain evidence="4 5">CCMP1851</strain>
    </source>
</reference>